<evidence type="ECO:0000256" key="4">
    <source>
        <dbReference type="ARBA" id="ARBA00022692"/>
    </source>
</evidence>
<dbReference type="EMBL" id="FOSN01000002">
    <property type="protein sequence ID" value="SFK08974.1"/>
    <property type="molecule type" value="Genomic_DNA"/>
</dbReference>
<keyword evidence="6 7" id="KW-0472">Membrane</keyword>
<protein>
    <submittedName>
        <fullName evidence="8">Putative efflux protein, MATE family</fullName>
    </submittedName>
</protein>
<sequence length="434" mass="44833">MRHVVVMTAAASVGLISIFLVDLLSLLYVSRLGDANLTAAVGFATQVMFFSVSICIGLSIAIGALVSRAIGAGDRPAARRFAASGLVHVVLVTAFVSSAAWPLRREILMLFGARGEALDVGATYLAITLPVTVFLGLGMSLAGILRAIGDPRRAMYVTLAGALATAALDPVFIFGFGLGVNGAAIVTIISRIIFVVVGLHGASRKHRLIARPSAAAAIADVPAMMGIAVPAILTNLAAPVAGAYSMRIFSQFGDAVVAAFAIIDRVNPVAFGVLFALSGSVGPIMGQNLGAKLIGRVRQVLTNCFVVAALYVVVVALALRQAAPLVVDLFHAKGETADLVTFFCAYGGPLWLFLGAIFVANAAFNNLGFPFLSTLFNWGRATLGAIPFVTFGAAHYGPEGGYLGLIAGSALFGVGAVVAAYWVTGRLAKNHKDA</sequence>
<dbReference type="InterPro" id="IPR048279">
    <property type="entry name" value="MdtK-like"/>
</dbReference>
<dbReference type="GO" id="GO:0005886">
    <property type="term" value="C:plasma membrane"/>
    <property type="evidence" value="ECO:0007669"/>
    <property type="project" value="UniProtKB-SubCell"/>
</dbReference>
<dbReference type="AlphaFoldDB" id="A0A1I3WMP2"/>
<feature type="transmembrane region" description="Helical" evidence="7">
    <location>
        <begin position="121"/>
        <end position="142"/>
    </location>
</feature>
<feature type="transmembrane region" description="Helical" evidence="7">
    <location>
        <begin position="300"/>
        <end position="319"/>
    </location>
</feature>
<reference evidence="8 9" key="1">
    <citation type="submission" date="2016-10" db="EMBL/GenBank/DDBJ databases">
        <authorList>
            <person name="de Groot N.N."/>
        </authorList>
    </citation>
    <scope>NUCLEOTIDE SEQUENCE [LARGE SCALE GENOMIC DNA]</scope>
    <source>
        <strain evidence="8 9">NE2</strain>
    </source>
</reference>
<dbReference type="InterPro" id="IPR002528">
    <property type="entry name" value="MATE_fam"/>
</dbReference>
<evidence type="ECO:0000256" key="1">
    <source>
        <dbReference type="ARBA" id="ARBA00004429"/>
    </source>
</evidence>
<keyword evidence="5 7" id="KW-1133">Transmembrane helix</keyword>
<feature type="transmembrane region" description="Helical" evidence="7">
    <location>
        <begin position="154"/>
        <end position="176"/>
    </location>
</feature>
<dbReference type="PIRSF" id="PIRSF006603">
    <property type="entry name" value="DinF"/>
    <property type="match status" value="1"/>
</dbReference>
<feature type="transmembrane region" description="Helical" evidence="7">
    <location>
        <begin position="214"/>
        <end position="237"/>
    </location>
</feature>
<feature type="transmembrane region" description="Helical" evidence="7">
    <location>
        <begin position="402"/>
        <end position="423"/>
    </location>
</feature>
<proteinExistence type="predicted"/>
<feature type="transmembrane region" description="Helical" evidence="7">
    <location>
        <begin position="81"/>
        <end position="101"/>
    </location>
</feature>
<feature type="transmembrane region" description="Helical" evidence="7">
    <location>
        <begin position="7"/>
        <end position="28"/>
    </location>
</feature>
<keyword evidence="9" id="KW-1185">Reference proteome</keyword>
<feature type="transmembrane region" description="Helical" evidence="7">
    <location>
        <begin position="339"/>
        <end position="363"/>
    </location>
</feature>
<feature type="transmembrane region" description="Helical" evidence="7">
    <location>
        <begin position="257"/>
        <end position="279"/>
    </location>
</feature>
<dbReference type="Proteomes" id="UP000198755">
    <property type="component" value="Unassembled WGS sequence"/>
</dbReference>
<name>A0A1I3WMP2_9HYPH</name>
<feature type="transmembrane region" description="Helical" evidence="7">
    <location>
        <begin position="182"/>
        <end position="202"/>
    </location>
</feature>
<keyword evidence="4 7" id="KW-0812">Transmembrane</keyword>
<keyword evidence="3" id="KW-1003">Cell membrane</keyword>
<dbReference type="OrthoDB" id="9806302at2"/>
<feature type="transmembrane region" description="Helical" evidence="7">
    <location>
        <begin position="375"/>
        <end position="396"/>
    </location>
</feature>
<organism evidence="8 9">
    <name type="scientific">Methylocapsa palsarum</name>
    <dbReference type="NCBI Taxonomy" id="1612308"/>
    <lineage>
        <taxon>Bacteria</taxon>
        <taxon>Pseudomonadati</taxon>
        <taxon>Pseudomonadota</taxon>
        <taxon>Alphaproteobacteria</taxon>
        <taxon>Hyphomicrobiales</taxon>
        <taxon>Beijerinckiaceae</taxon>
        <taxon>Methylocapsa</taxon>
    </lineage>
</organism>
<comment type="subcellular location">
    <subcellularLocation>
        <location evidence="1">Cell inner membrane</location>
        <topology evidence="1">Multi-pass membrane protein</topology>
    </subcellularLocation>
</comment>
<dbReference type="InterPro" id="IPR052031">
    <property type="entry name" value="Membrane_Transporter-Flippase"/>
</dbReference>
<keyword evidence="2" id="KW-0813">Transport</keyword>
<evidence type="ECO:0000256" key="5">
    <source>
        <dbReference type="ARBA" id="ARBA00022989"/>
    </source>
</evidence>
<evidence type="ECO:0000256" key="7">
    <source>
        <dbReference type="SAM" id="Phobius"/>
    </source>
</evidence>
<dbReference type="GO" id="GO:0042910">
    <property type="term" value="F:xenobiotic transmembrane transporter activity"/>
    <property type="evidence" value="ECO:0007669"/>
    <property type="project" value="InterPro"/>
</dbReference>
<evidence type="ECO:0000313" key="9">
    <source>
        <dbReference type="Proteomes" id="UP000198755"/>
    </source>
</evidence>
<dbReference type="STRING" id="1612308.SAMN05444581_10212"/>
<evidence type="ECO:0000256" key="6">
    <source>
        <dbReference type="ARBA" id="ARBA00023136"/>
    </source>
</evidence>
<dbReference type="PANTHER" id="PTHR43549:SF3">
    <property type="entry name" value="MULTIDRUG RESISTANCE PROTEIN YPNP-RELATED"/>
    <property type="match status" value="1"/>
</dbReference>
<gene>
    <name evidence="8" type="ORF">SAMN05444581_10212</name>
</gene>
<evidence type="ECO:0000313" key="8">
    <source>
        <dbReference type="EMBL" id="SFK08974.1"/>
    </source>
</evidence>
<feature type="transmembrane region" description="Helical" evidence="7">
    <location>
        <begin position="48"/>
        <end position="69"/>
    </location>
</feature>
<evidence type="ECO:0000256" key="2">
    <source>
        <dbReference type="ARBA" id="ARBA00022448"/>
    </source>
</evidence>
<dbReference type="PANTHER" id="PTHR43549">
    <property type="entry name" value="MULTIDRUG RESISTANCE PROTEIN YPNP-RELATED"/>
    <property type="match status" value="1"/>
</dbReference>
<evidence type="ECO:0000256" key="3">
    <source>
        <dbReference type="ARBA" id="ARBA00022475"/>
    </source>
</evidence>
<dbReference type="Pfam" id="PF01554">
    <property type="entry name" value="MatE"/>
    <property type="match status" value="2"/>
</dbReference>
<dbReference type="GO" id="GO:0015297">
    <property type="term" value="F:antiporter activity"/>
    <property type="evidence" value="ECO:0007669"/>
    <property type="project" value="InterPro"/>
</dbReference>
<accession>A0A1I3WMP2</accession>